<keyword evidence="8" id="KW-0067">ATP-binding</keyword>
<evidence type="ECO:0000256" key="7">
    <source>
        <dbReference type="ARBA" id="ARBA00022741"/>
    </source>
</evidence>
<evidence type="ECO:0000256" key="9">
    <source>
        <dbReference type="ARBA" id="ARBA00022842"/>
    </source>
</evidence>
<dbReference type="PANTHER" id="PTHR33540:SF2">
    <property type="entry name" value="TRNA THREONYLCARBAMOYLADENOSINE BIOSYNTHESIS PROTEIN TSAE"/>
    <property type="match status" value="1"/>
</dbReference>
<evidence type="ECO:0000256" key="5">
    <source>
        <dbReference type="ARBA" id="ARBA00022694"/>
    </source>
</evidence>
<dbReference type="NCBIfam" id="TIGR00150">
    <property type="entry name" value="T6A_YjeE"/>
    <property type="match status" value="1"/>
</dbReference>
<dbReference type="InterPro" id="IPR003442">
    <property type="entry name" value="T6A_TsaE"/>
</dbReference>
<dbReference type="GO" id="GO:0046872">
    <property type="term" value="F:metal ion binding"/>
    <property type="evidence" value="ECO:0007669"/>
    <property type="project" value="UniProtKB-KW"/>
</dbReference>
<evidence type="ECO:0000256" key="12">
    <source>
        <dbReference type="SAM" id="MobiDB-lite"/>
    </source>
</evidence>
<dbReference type="EMBL" id="ACRE02000031">
    <property type="protein sequence ID" value="EGE37059.1"/>
    <property type="molecule type" value="Genomic_DNA"/>
</dbReference>
<evidence type="ECO:0000256" key="11">
    <source>
        <dbReference type="ARBA" id="ARBA00032441"/>
    </source>
</evidence>
<protein>
    <recommendedName>
        <fullName evidence="3">tRNA threonylcarbamoyladenosine biosynthesis protein TsaE</fullName>
    </recommendedName>
    <alternativeName>
        <fullName evidence="11">t(6)A37 threonylcarbamoyladenosine biosynthesis protein TsaE</fullName>
    </alternativeName>
</protein>
<dbReference type="SUPFAM" id="SSF52540">
    <property type="entry name" value="P-loop containing nucleoside triphosphate hydrolases"/>
    <property type="match status" value="1"/>
</dbReference>
<dbReference type="InterPro" id="IPR027417">
    <property type="entry name" value="P-loop_NTPase"/>
</dbReference>
<evidence type="ECO:0000313" key="13">
    <source>
        <dbReference type="EMBL" id="EGE37059.1"/>
    </source>
</evidence>
<dbReference type="AlphaFoldDB" id="F2V161"/>
<comment type="caution">
    <text evidence="13">The sequence shown here is derived from an EMBL/GenBank/DDBJ whole genome shotgun (WGS) entry which is preliminary data.</text>
</comment>
<reference evidence="14" key="1">
    <citation type="submission" date="2010-02" db="EMBL/GenBank/DDBJ databases">
        <title>The Genome Sequence of Prevotella oris strain C735.</title>
        <authorList>
            <consortium name="The Broad Institute Genome Sequencing Platform"/>
            <person name="Ward D."/>
            <person name="Feldgarden M."/>
            <person name="Earl A."/>
            <person name="Young S.K."/>
            <person name="Zeng Q."/>
            <person name="Koehrsen M."/>
            <person name="Alvarado L."/>
            <person name="Berlin A."/>
            <person name="Bochicchio J."/>
            <person name="Borenstein D."/>
            <person name="Chapman S.B."/>
            <person name="Chen Z."/>
            <person name="Engels R."/>
            <person name="Freedman E."/>
            <person name="Gellesch M."/>
            <person name="Goldberg J."/>
            <person name="Griggs A."/>
            <person name="Gujja S."/>
            <person name="Heilman E."/>
            <person name="Heiman D."/>
            <person name="Hepburn T."/>
            <person name="Howarth C."/>
            <person name="Jen D."/>
            <person name="Larson L."/>
            <person name="Mehta T."/>
            <person name="Park D."/>
            <person name="Pearson M."/>
            <person name="Roberts A."/>
            <person name="Saif S."/>
            <person name="Shea T."/>
            <person name="Shenoy N."/>
            <person name="Sisk P."/>
            <person name="Stolte C."/>
            <person name="Sykes S."/>
            <person name="Thomson T."/>
            <person name="Walk T."/>
            <person name="White J."/>
            <person name="Yandava C."/>
            <person name="Sibley C.D."/>
            <person name="Field T.R."/>
            <person name="Grinwis M."/>
            <person name="Eshaghurshan C.S."/>
            <person name="Surette M.G."/>
            <person name="Haas B."/>
            <person name="Nusbaum C."/>
            <person name="Birren B."/>
        </authorList>
    </citation>
    <scope>NUCLEOTIDE SEQUENCE [LARGE SCALE GENOMIC DNA]</scope>
    <source>
        <strain evidence="14">C505</strain>
    </source>
</reference>
<feature type="region of interest" description="Disordered" evidence="12">
    <location>
        <begin position="212"/>
        <end position="237"/>
    </location>
</feature>
<dbReference type="Gene3D" id="3.40.50.300">
    <property type="entry name" value="P-loop containing nucleotide triphosphate hydrolases"/>
    <property type="match status" value="1"/>
</dbReference>
<dbReference type="Pfam" id="PF02367">
    <property type="entry name" value="TsaE"/>
    <property type="match status" value="1"/>
</dbReference>
<evidence type="ECO:0000256" key="2">
    <source>
        <dbReference type="ARBA" id="ARBA00007599"/>
    </source>
</evidence>
<dbReference type="Proteomes" id="UP000004668">
    <property type="component" value="Unassembled WGS sequence"/>
</dbReference>
<dbReference type="GO" id="GO:0005737">
    <property type="term" value="C:cytoplasm"/>
    <property type="evidence" value="ECO:0007669"/>
    <property type="project" value="UniProtKB-SubCell"/>
</dbReference>
<gene>
    <name evidence="13" type="ORF">HMPREF0059_02422</name>
</gene>
<reference evidence="13 14" key="2">
    <citation type="submission" date="2011-10" db="EMBL/GenBank/DDBJ databases">
        <title>The Genome Sequence of Actinomyces viscosus C505.</title>
        <authorList>
            <consortium name="The Broad Institute Genome Sequencing Platform"/>
            <consortium name="The Broad Institute Genome Sequencing Center for Infectious Disease"/>
            <person name="Earl A."/>
            <person name="Ward D."/>
            <person name="Feldgarden M."/>
            <person name="Gevers D."/>
            <person name="Sibley C.D."/>
            <person name="Field T.R."/>
            <person name="Grinwis M."/>
            <person name="Eshaghurshan C.S."/>
            <person name="Surette M.G."/>
            <person name="Young S.K."/>
            <person name="Zeng Q."/>
            <person name="Gargeya S."/>
            <person name="Fitzgerald M."/>
            <person name="Haas B."/>
            <person name="Abouelleil A."/>
            <person name="Alvarado L."/>
            <person name="Arachchi H.M."/>
            <person name="Berlin A."/>
            <person name="Brown A."/>
            <person name="Chapman S.B."/>
            <person name="Chen Z."/>
            <person name="Dunbar C."/>
            <person name="Freedman E."/>
            <person name="Gearin G."/>
            <person name="Goldberg J."/>
            <person name="Griggs A."/>
            <person name="Gujja S."/>
            <person name="Heiman D."/>
            <person name="Howarth C."/>
            <person name="Larson L."/>
            <person name="Lui A."/>
            <person name="MacDonald P.J.P."/>
            <person name="Montmayeur A."/>
            <person name="Murphy C."/>
            <person name="Neiman D."/>
            <person name="Pearson M."/>
            <person name="Priest M."/>
            <person name="Roberts A."/>
            <person name="Saif S."/>
            <person name="Shea T."/>
            <person name="Shenoy N."/>
            <person name="Sisk P."/>
            <person name="Stolte C."/>
            <person name="Sykes S."/>
            <person name="Wortman J."/>
            <person name="Nusbaum C."/>
            <person name="Birren B."/>
        </authorList>
    </citation>
    <scope>NUCLEOTIDE SEQUENCE [LARGE SCALE GENOMIC DNA]</scope>
    <source>
        <strain evidence="13 14">C505</strain>
    </source>
</reference>
<evidence type="ECO:0000256" key="3">
    <source>
        <dbReference type="ARBA" id="ARBA00019010"/>
    </source>
</evidence>
<dbReference type="GO" id="GO:0002949">
    <property type="term" value="P:tRNA threonylcarbamoyladenosine modification"/>
    <property type="evidence" value="ECO:0007669"/>
    <property type="project" value="InterPro"/>
</dbReference>
<name>F2V161_ACTVI</name>
<keyword evidence="7" id="KW-0547">Nucleotide-binding</keyword>
<evidence type="ECO:0000256" key="8">
    <source>
        <dbReference type="ARBA" id="ARBA00022840"/>
    </source>
</evidence>
<evidence type="ECO:0000313" key="14">
    <source>
        <dbReference type="Proteomes" id="UP000004668"/>
    </source>
</evidence>
<evidence type="ECO:0000256" key="1">
    <source>
        <dbReference type="ARBA" id="ARBA00004496"/>
    </source>
</evidence>
<keyword evidence="4" id="KW-0963">Cytoplasm</keyword>
<comment type="function">
    <text evidence="10">Required for the formation of a threonylcarbamoyl group on adenosine at position 37 (t(6)A37) in tRNAs that read codons beginning with adenine. Is involved in the transfer of the threonylcarbamoyl moiety of threonylcarbamoyl-AMP (TC-AMP) to the N6 group of A37, together with TsaD and TsaB. TsaE seems to play an indirect role in the t(6)A biosynthesis pathway, possibly in regulating the core enzymatic function of TsaD.</text>
</comment>
<organism evidence="13 14">
    <name type="scientific">Actinomyces viscosus C505</name>
    <dbReference type="NCBI Taxonomy" id="562973"/>
    <lineage>
        <taxon>Bacteria</taxon>
        <taxon>Bacillati</taxon>
        <taxon>Actinomycetota</taxon>
        <taxon>Actinomycetes</taxon>
        <taxon>Actinomycetales</taxon>
        <taxon>Actinomycetaceae</taxon>
        <taxon>Actinomyces</taxon>
    </lineage>
</organism>
<evidence type="ECO:0000256" key="4">
    <source>
        <dbReference type="ARBA" id="ARBA00022490"/>
    </source>
</evidence>
<feature type="compositionally biased region" description="Low complexity" evidence="12">
    <location>
        <begin position="215"/>
        <end position="233"/>
    </location>
</feature>
<accession>F2V161</accession>
<proteinExistence type="inferred from homology"/>
<dbReference type="GO" id="GO:0005524">
    <property type="term" value="F:ATP binding"/>
    <property type="evidence" value="ECO:0007669"/>
    <property type="project" value="UniProtKB-KW"/>
</dbReference>
<keyword evidence="5" id="KW-0819">tRNA processing</keyword>
<keyword evidence="6" id="KW-0479">Metal-binding</keyword>
<dbReference type="HOGENOM" id="CLU_087829_1_0_11"/>
<comment type="similarity">
    <text evidence="2">Belongs to the TsaE family.</text>
</comment>
<dbReference type="PANTHER" id="PTHR33540">
    <property type="entry name" value="TRNA THREONYLCARBAMOYLADENOSINE BIOSYNTHESIS PROTEIN TSAE"/>
    <property type="match status" value="1"/>
</dbReference>
<dbReference type="eggNOG" id="COG0802">
    <property type="taxonomic scope" value="Bacteria"/>
</dbReference>
<comment type="subcellular location">
    <subcellularLocation>
        <location evidence="1">Cytoplasm</location>
    </subcellularLocation>
</comment>
<evidence type="ECO:0000256" key="6">
    <source>
        <dbReference type="ARBA" id="ARBA00022723"/>
    </source>
</evidence>
<evidence type="ECO:0000256" key="10">
    <source>
        <dbReference type="ARBA" id="ARBA00024908"/>
    </source>
</evidence>
<feature type="region of interest" description="Disordered" evidence="12">
    <location>
        <begin position="42"/>
        <end position="72"/>
    </location>
</feature>
<keyword evidence="9" id="KW-0460">Magnesium</keyword>
<sequence length="276" mass="28782">MGAGLRHHQLRDRDPVGSSCPALLRRGIRHRRLLSTLDSRRRISPVPAGPTGSTIGAMHGRGGNMSPAPHTPQTAPGITVATGDAEETRALGARLARLLRAGDLVMLSGGLGAGKTTLAQGIGAALEVRGRVSSPTFIIARVHPALSDGPDLIHVDAYRITSLEEIDALDLDSSLDRAVTLVEWGEEKVEALSPDRLEIQVMRPHGAVRAELPQPEDAPAGAESSAGSVAGEPVVDLGEVDDGNRTIIVRAVGPRWADVDLSPLGADASCQPGVPL</sequence>